<reference evidence="3" key="1">
    <citation type="submission" date="2022-10" db="EMBL/GenBank/DDBJ databases">
        <title>Tapping the CABI collections for fungal endophytes: first genome assemblies for Collariella, Neodidymelliopsis, Ascochyta clinopodiicola, Didymella pomorum, Didymosphaeria variabile, Neocosmospora piperis and Neocucurbitaria cava.</title>
        <authorList>
            <person name="Hill R."/>
        </authorList>
    </citation>
    <scope>NUCLEOTIDE SEQUENCE</scope>
    <source>
        <strain evidence="3">IMI 355091</strain>
    </source>
</reference>
<dbReference type="OrthoDB" id="4156595at2759"/>
<keyword evidence="4" id="KW-1185">Reference proteome</keyword>
<feature type="region of interest" description="Disordered" evidence="1">
    <location>
        <begin position="1"/>
        <end position="57"/>
    </location>
</feature>
<evidence type="ECO:0000313" key="3">
    <source>
        <dbReference type="EMBL" id="KAJ4411164.1"/>
    </source>
</evidence>
<gene>
    <name evidence="3" type="ORF">N0V91_001538</name>
</gene>
<comment type="caution">
    <text evidence="3">The sequence shown here is derived from an EMBL/GenBank/DDBJ whole genome shotgun (WGS) entry which is preliminary data.</text>
</comment>
<dbReference type="AlphaFoldDB" id="A0A9W8ZLW1"/>
<dbReference type="Proteomes" id="UP001140510">
    <property type="component" value="Unassembled WGS sequence"/>
</dbReference>
<protein>
    <submittedName>
        <fullName evidence="3">Uncharacterized protein</fullName>
    </submittedName>
</protein>
<keyword evidence="2" id="KW-0472">Membrane</keyword>
<evidence type="ECO:0000313" key="4">
    <source>
        <dbReference type="Proteomes" id="UP001140510"/>
    </source>
</evidence>
<name>A0A9W8ZLW1_9PLEO</name>
<sequence>MASSHEHQRKQLFPPSPPPSPPAARRRHKKHHDDEFAKLAATPLPSPTLSATFDEEEKPEPLLKKIVLTPVLFTSFLLSLFLVNAQNRARRTAAHTPPSSYLAYLYPSSWLDPEPYQDHNDSTWGRRRATGHVEPDDAIGPKDGLLDGTGEAKAAREGKKKRGKEHWHLNKKIRKIARLEVSDAFENQGRMIVVMAAMLAFTVIGFWVGMRWTWRSMFG</sequence>
<evidence type="ECO:0000256" key="1">
    <source>
        <dbReference type="SAM" id="MobiDB-lite"/>
    </source>
</evidence>
<feature type="transmembrane region" description="Helical" evidence="2">
    <location>
        <begin position="66"/>
        <end position="83"/>
    </location>
</feature>
<organism evidence="3 4">
    <name type="scientific">Didymella pomorum</name>
    <dbReference type="NCBI Taxonomy" id="749634"/>
    <lineage>
        <taxon>Eukaryota</taxon>
        <taxon>Fungi</taxon>
        <taxon>Dikarya</taxon>
        <taxon>Ascomycota</taxon>
        <taxon>Pezizomycotina</taxon>
        <taxon>Dothideomycetes</taxon>
        <taxon>Pleosporomycetidae</taxon>
        <taxon>Pleosporales</taxon>
        <taxon>Pleosporineae</taxon>
        <taxon>Didymellaceae</taxon>
        <taxon>Didymella</taxon>
    </lineage>
</organism>
<proteinExistence type="predicted"/>
<feature type="transmembrane region" description="Helical" evidence="2">
    <location>
        <begin position="192"/>
        <end position="214"/>
    </location>
</feature>
<keyword evidence="2" id="KW-1133">Transmembrane helix</keyword>
<keyword evidence="2" id="KW-0812">Transmembrane</keyword>
<feature type="region of interest" description="Disordered" evidence="1">
    <location>
        <begin position="131"/>
        <end position="164"/>
    </location>
</feature>
<accession>A0A9W8ZLW1</accession>
<dbReference type="EMBL" id="JAPEVA010000006">
    <property type="protein sequence ID" value="KAJ4411164.1"/>
    <property type="molecule type" value="Genomic_DNA"/>
</dbReference>
<evidence type="ECO:0000256" key="2">
    <source>
        <dbReference type="SAM" id="Phobius"/>
    </source>
</evidence>